<sequence>MGALFGDIIIKIFAVKELRRCAGSQFDPEIVDVFCRILAGDGLTLTREEEKEANLIN</sequence>
<dbReference type="Proteomes" id="UP000425916">
    <property type="component" value="Chromosome"/>
</dbReference>
<gene>
    <name evidence="1" type="ORF">MGLY_34020</name>
</gene>
<dbReference type="EMBL" id="CP046244">
    <property type="protein sequence ID" value="QGP93977.1"/>
    <property type="molecule type" value="Genomic_DNA"/>
</dbReference>
<protein>
    <submittedName>
        <fullName evidence="1">Uncharacterized protein</fullName>
    </submittedName>
</protein>
<dbReference type="RefSeq" id="WP_156275861.1">
    <property type="nucleotide sequence ID" value="NZ_CP046244.1"/>
</dbReference>
<evidence type="ECO:0000313" key="1">
    <source>
        <dbReference type="EMBL" id="QGP93977.1"/>
    </source>
</evidence>
<accession>A0A6I5ZWY1</accession>
<organism evidence="1 2">
    <name type="scientific">Neomoorella glycerini</name>
    <dbReference type="NCBI Taxonomy" id="55779"/>
    <lineage>
        <taxon>Bacteria</taxon>
        <taxon>Bacillati</taxon>
        <taxon>Bacillota</taxon>
        <taxon>Clostridia</taxon>
        <taxon>Neomoorellales</taxon>
        <taxon>Neomoorellaceae</taxon>
        <taxon>Neomoorella</taxon>
    </lineage>
</organism>
<keyword evidence="2" id="KW-1185">Reference proteome</keyword>
<reference evidence="1 2" key="1">
    <citation type="submission" date="2019-11" db="EMBL/GenBank/DDBJ databases">
        <title>Genome sequence of Moorella glycerini DSM11254.</title>
        <authorList>
            <person name="Poehlein A."/>
            <person name="Boeer T."/>
            <person name="Daniel R."/>
        </authorList>
    </citation>
    <scope>NUCLEOTIDE SEQUENCE [LARGE SCALE GENOMIC DNA]</scope>
    <source>
        <strain evidence="1 2">DSM 11254</strain>
    </source>
</reference>
<evidence type="ECO:0000313" key="2">
    <source>
        <dbReference type="Proteomes" id="UP000425916"/>
    </source>
</evidence>
<dbReference type="AlphaFoldDB" id="A0A6I5ZWY1"/>
<name>A0A6I5ZWY1_9FIRM</name>
<proteinExistence type="predicted"/>